<feature type="compositionally biased region" description="Low complexity" evidence="1">
    <location>
        <begin position="97"/>
        <end position="129"/>
    </location>
</feature>
<evidence type="ECO:0000313" key="4">
    <source>
        <dbReference type="Proteomes" id="UP000799766"/>
    </source>
</evidence>
<feature type="non-terminal residue" evidence="3">
    <location>
        <position position="1"/>
    </location>
</feature>
<dbReference type="EMBL" id="MU001682">
    <property type="protein sequence ID" value="KAF2456691.1"/>
    <property type="molecule type" value="Genomic_DNA"/>
</dbReference>
<dbReference type="GO" id="GO:0031267">
    <property type="term" value="F:small GTPase binding"/>
    <property type="evidence" value="ECO:0007669"/>
    <property type="project" value="TreeGrafter"/>
</dbReference>
<dbReference type="Gene3D" id="1.10.10.750">
    <property type="entry name" value="Ypt/Rab-GAP domain of gyp1p, domain 1"/>
    <property type="match status" value="1"/>
</dbReference>
<dbReference type="InterPro" id="IPR000195">
    <property type="entry name" value="Rab-GAP-TBC_dom"/>
</dbReference>
<dbReference type="PANTHER" id="PTHR47219">
    <property type="entry name" value="RAB GTPASE-ACTIVATING PROTEIN 1-LIKE"/>
    <property type="match status" value="1"/>
</dbReference>
<dbReference type="PROSITE" id="PS50086">
    <property type="entry name" value="TBC_RABGAP"/>
    <property type="match status" value="1"/>
</dbReference>
<sequence length="589" mass="63814">SRRQSWQPGRKTVAELEAEYDDGDEEVPDDAVIWNVPLSPRAPMDRSASHSSVESAGAGFGFGPGPAGSTATETSAATTTGTATTTNVPPPAERHNSAPAVTAASSSSSVVAPATSAASSAVPSPTASTFGAAGPELPPQQLLMKKIRNKSWTAAMSDLSPEARNLTEALEAYAEENERKHEERVQQGQGPTPPSSATSTTGMSAAAAAALEKQRVSSTSIELPPVQKSNIMIDPLPVSKEKEKHLTRTRPSWLPPKNPKEERRHLREWQRMMARSLEADRRRAERAREERQARDQRELARSRTWERAVLPDFPAVLRDRTRRETRELWWRGVPPRCRAEVWTRAIGNELELSDASYAAALGRARGVEAKLEALGDAEERRAEVKEALWFDAIARDARDTFPELKIFQADGGPLHEALKDVLMAFTMYRSDVGYVHGTHLIAALLLLNLPGPATAFVALANVMNRPLPMAFLVHDTAAMARAYACVLAHLALKRPRLHAHLTGRLGLRPDQFLEPLFRTLFCAGAGSGVGVAAPAAATSAGVDVACRIWDVVVFEGDAALVRAALGTLASLESRLYGDVDEVLGLLGWR</sequence>
<feature type="region of interest" description="Disordered" evidence="1">
    <location>
        <begin position="277"/>
        <end position="298"/>
    </location>
</feature>
<dbReference type="OrthoDB" id="289721at2759"/>
<reference evidence="3" key="1">
    <citation type="journal article" date="2020" name="Stud. Mycol.">
        <title>101 Dothideomycetes genomes: a test case for predicting lifestyles and emergence of pathogens.</title>
        <authorList>
            <person name="Haridas S."/>
            <person name="Albert R."/>
            <person name="Binder M."/>
            <person name="Bloem J."/>
            <person name="Labutti K."/>
            <person name="Salamov A."/>
            <person name="Andreopoulos B."/>
            <person name="Baker S."/>
            <person name="Barry K."/>
            <person name="Bills G."/>
            <person name="Bluhm B."/>
            <person name="Cannon C."/>
            <person name="Castanera R."/>
            <person name="Culley D."/>
            <person name="Daum C."/>
            <person name="Ezra D."/>
            <person name="Gonzalez J."/>
            <person name="Henrissat B."/>
            <person name="Kuo A."/>
            <person name="Liang C."/>
            <person name="Lipzen A."/>
            <person name="Lutzoni F."/>
            <person name="Magnuson J."/>
            <person name="Mondo S."/>
            <person name="Nolan M."/>
            <person name="Ohm R."/>
            <person name="Pangilinan J."/>
            <person name="Park H.-J."/>
            <person name="Ramirez L."/>
            <person name="Alfaro M."/>
            <person name="Sun H."/>
            <person name="Tritt A."/>
            <person name="Yoshinaga Y."/>
            <person name="Zwiers L.-H."/>
            <person name="Turgeon B."/>
            <person name="Goodwin S."/>
            <person name="Spatafora J."/>
            <person name="Crous P."/>
            <person name="Grigoriev I."/>
        </authorList>
    </citation>
    <scope>NUCLEOTIDE SEQUENCE</scope>
    <source>
        <strain evidence="3">ATCC 16933</strain>
    </source>
</reference>
<feature type="region of interest" description="Disordered" evidence="1">
    <location>
        <begin position="232"/>
        <end position="265"/>
    </location>
</feature>
<dbReference type="InterPro" id="IPR035969">
    <property type="entry name" value="Rab-GAP_TBC_sf"/>
</dbReference>
<name>A0A6A6NY93_9PEZI</name>
<proteinExistence type="predicted"/>
<feature type="non-terminal residue" evidence="3">
    <location>
        <position position="589"/>
    </location>
</feature>
<gene>
    <name evidence="3" type="ORF">BDY21DRAFT_273442</name>
</gene>
<dbReference type="GO" id="GO:0005096">
    <property type="term" value="F:GTPase activator activity"/>
    <property type="evidence" value="ECO:0007669"/>
    <property type="project" value="TreeGrafter"/>
</dbReference>
<dbReference type="SMART" id="SM00164">
    <property type="entry name" value="TBC"/>
    <property type="match status" value="1"/>
</dbReference>
<dbReference type="Pfam" id="PF00566">
    <property type="entry name" value="RabGAP-TBC"/>
    <property type="match status" value="1"/>
</dbReference>
<feature type="compositionally biased region" description="Low complexity" evidence="1">
    <location>
        <begin position="195"/>
        <end position="210"/>
    </location>
</feature>
<feature type="compositionally biased region" description="Low complexity" evidence="1">
    <location>
        <begin position="67"/>
        <end position="86"/>
    </location>
</feature>
<dbReference type="Gene3D" id="1.10.472.80">
    <property type="entry name" value="Ypt/Rab-GAP domain of gyp1p, domain 3"/>
    <property type="match status" value="1"/>
</dbReference>
<feature type="region of interest" description="Disordered" evidence="1">
    <location>
        <begin position="38"/>
        <end position="137"/>
    </location>
</feature>
<dbReference type="InterPro" id="IPR050302">
    <property type="entry name" value="Rab_GAP_TBC_domain"/>
</dbReference>
<evidence type="ECO:0000313" key="3">
    <source>
        <dbReference type="EMBL" id="KAF2456691.1"/>
    </source>
</evidence>
<feature type="compositionally biased region" description="Basic and acidic residues" evidence="1">
    <location>
        <begin position="176"/>
        <end position="185"/>
    </location>
</feature>
<dbReference type="Proteomes" id="UP000799766">
    <property type="component" value="Unassembled WGS sequence"/>
</dbReference>
<dbReference type="SUPFAM" id="SSF47923">
    <property type="entry name" value="Ypt/Rab-GAP domain of gyp1p"/>
    <property type="match status" value="1"/>
</dbReference>
<feature type="region of interest" description="Disordered" evidence="1">
    <location>
        <begin position="166"/>
        <end position="211"/>
    </location>
</feature>
<accession>A0A6A6NY93</accession>
<feature type="domain" description="Rab-GAP TBC" evidence="2">
    <location>
        <begin position="332"/>
        <end position="556"/>
    </location>
</feature>
<evidence type="ECO:0000256" key="1">
    <source>
        <dbReference type="SAM" id="MobiDB-lite"/>
    </source>
</evidence>
<protein>
    <submittedName>
        <fullName evidence="3">Rab-GTPase-TBC domain-containing protein</fullName>
    </submittedName>
</protein>
<keyword evidence="4" id="KW-1185">Reference proteome</keyword>
<organism evidence="3 4">
    <name type="scientific">Lineolata rhizophorae</name>
    <dbReference type="NCBI Taxonomy" id="578093"/>
    <lineage>
        <taxon>Eukaryota</taxon>
        <taxon>Fungi</taxon>
        <taxon>Dikarya</taxon>
        <taxon>Ascomycota</taxon>
        <taxon>Pezizomycotina</taxon>
        <taxon>Dothideomycetes</taxon>
        <taxon>Dothideomycetes incertae sedis</taxon>
        <taxon>Lineolatales</taxon>
        <taxon>Lineolataceae</taxon>
        <taxon>Lineolata</taxon>
    </lineage>
</organism>
<dbReference type="FunFam" id="1.10.8.270:FF:000034">
    <property type="entry name" value="TBC (Tre-2/Bub2/Cdc16) domain family"/>
    <property type="match status" value="1"/>
</dbReference>
<dbReference type="PANTHER" id="PTHR47219:SF15">
    <property type="entry name" value="TBC1 DOMAIN FAMILY MEMBER 12 ISOFORM X1"/>
    <property type="match status" value="1"/>
</dbReference>
<dbReference type="AlphaFoldDB" id="A0A6A6NY93"/>
<evidence type="ECO:0000259" key="2">
    <source>
        <dbReference type="PROSITE" id="PS50086"/>
    </source>
</evidence>
<dbReference type="Gene3D" id="1.10.8.270">
    <property type="entry name" value="putative rabgap domain of human tbc1 domain family member 14 like domains"/>
    <property type="match status" value="1"/>
</dbReference>